<feature type="transmembrane region" description="Helical" evidence="6">
    <location>
        <begin position="243"/>
        <end position="262"/>
    </location>
</feature>
<gene>
    <name evidence="7" type="ORF">GGR36_002443</name>
</gene>
<dbReference type="InterPro" id="IPR001851">
    <property type="entry name" value="ABC_transp_permease"/>
</dbReference>
<keyword evidence="3 6" id="KW-0812">Transmembrane</keyword>
<feature type="transmembrane region" description="Helical" evidence="6">
    <location>
        <begin position="26"/>
        <end position="43"/>
    </location>
</feature>
<keyword evidence="5 6" id="KW-0472">Membrane</keyword>
<comment type="caution">
    <text evidence="7">The sequence shown here is derived from an EMBL/GenBank/DDBJ whole genome shotgun (WGS) entry which is preliminary data.</text>
</comment>
<feature type="transmembrane region" description="Helical" evidence="6">
    <location>
        <begin position="89"/>
        <end position="112"/>
    </location>
</feature>
<dbReference type="Proteomes" id="UP000561045">
    <property type="component" value="Unassembled WGS sequence"/>
</dbReference>
<dbReference type="Pfam" id="PF02653">
    <property type="entry name" value="BPD_transp_2"/>
    <property type="match status" value="1"/>
</dbReference>
<dbReference type="PANTHER" id="PTHR32196">
    <property type="entry name" value="ABC TRANSPORTER PERMEASE PROTEIN YPHD-RELATED-RELATED"/>
    <property type="match status" value="1"/>
</dbReference>
<evidence type="ECO:0000313" key="8">
    <source>
        <dbReference type="Proteomes" id="UP000561045"/>
    </source>
</evidence>
<evidence type="ECO:0000256" key="4">
    <source>
        <dbReference type="ARBA" id="ARBA00022989"/>
    </source>
</evidence>
<keyword evidence="8" id="KW-1185">Reference proteome</keyword>
<organism evidence="7 8">
    <name type="scientific">Niveibacterium umoris</name>
    <dbReference type="NCBI Taxonomy" id="1193620"/>
    <lineage>
        <taxon>Bacteria</taxon>
        <taxon>Pseudomonadati</taxon>
        <taxon>Pseudomonadota</taxon>
        <taxon>Betaproteobacteria</taxon>
        <taxon>Rhodocyclales</taxon>
        <taxon>Rhodocyclaceae</taxon>
        <taxon>Niveibacterium</taxon>
    </lineage>
</organism>
<keyword evidence="4 6" id="KW-1133">Transmembrane helix</keyword>
<accession>A0A840BRS5</accession>
<dbReference type="GO" id="GO:0022857">
    <property type="term" value="F:transmembrane transporter activity"/>
    <property type="evidence" value="ECO:0007669"/>
    <property type="project" value="InterPro"/>
</dbReference>
<keyword evidence="7" id="KW-0813">Transport</keyword>
<feature type="transmembrane region" description="Helical" evidence="6">
    <location>
        <begin position="64"/>
        <end position="83"/>
    </location>
</feature>
<reference evidence="7 8" key="1">
    <citation type="submission" date="2020-08" db="EMBL/GenBank/DDBJ databases">
        <title>Genomic Encyclopedia of Type Strains, Phase IV (KMG-IV): sequencing the most valuable type-strain genomes for metagenomic binning, comparative biology and taxonomic classification.</title>
        <authorList>
            <person name="Goeker M."/>
        </authorList>
    </citation>
    <scope>NUCLEOTIDE SEQUENCE [LARGE SCALE GENOMIC DNA]</scope>
    <source>
        <strain evidence="7 8">DSM 106739</strain>
    </source>
</reference>
<evidence type="ECO:0000256" key="1">
    <source>
        <dbReference type="ARBA" id="ARBA00004651"/>
    </source>
</evidence>
<feature type="transmembrane region" description="Helical" evidence="6">
    <location>
        <begin position="155"/>
        <end position="173"/>
    </location>
</feature>
<feature type="transmembrane region" description="Helical" evidence="6">
    <location>
        <begin position="300"/>
        <end position="320"/>
    </location>
</feature>
<protein>
    <submittedName>
        <fullName evidence="7">Simple sugar transport system permease protein</fullName>
    </submittedName>
</protein>
<name>A0A840BRS5_9RHOO</name>
<keyword evidence="2" id="KW-1003">Cell membrane</keyword>
<feature type="transmembrane region" description="Helical" evidence="6">
    <location>
        <begin position="124"/>
        <end position="143"/>
    </location>
</feature>
<evidence type="ECO:0000256" key="6">
    <source>
        <dbReference type="SAM" id="Phobius"/>
    </source>
</evidence>
<dbReference type="EMBL" id="JACIET010000002">
    <property type="protein sequence ID" value="MBB4013097.1"/>
    <property type="molecule type" value="Genomic_DNA"/>
</dbReference>
<dbReference type="GO" id="GO:0005886">
    <property type="term" value="C:plasma membrane"/>
    <property type="evidence" value="ECO:0007669"/>
    <property type="project" value="UniProtKB-SubCell"/>
</dbReference>
<dbReference type="RefSeq" id="WP_242533256.1">
    <property type="nucleotide sequence ID" value="NZ_BAABLE010000005.1"/>
</dbReference>
<sequence>MKAETMPQPARFALPAPLQGLTRRRLFWPCATLALLLIINGAFNPNFFSITVKNGHLYGALIDILNRAAPLMLVAIGMTPVIATRGIDISVGAVVAICGAVAASLIGGTLIIQNGTPVYVSQTPMALALLIALGAGLLCGLWNGALVAGAGMQPIVATLILMVAGRGVAQLITEGQIITVYYEPFFIIGNGFLFGLPVALYIVAAVALLMLLLVHRTALGLFIEAVGINPVAARFAGLNARRILIMVYAFCGVCAAIAGLIVASNVKSADGNNAGLLMELDAILAVTLGGTSLAGGRFSLAGSLIGALIIQSLTYAIYSLGVPPEINMVVKSVVVLTVCLMQSDSFRATLLQHLRREPR</sequence>
<feature type="transmembrane region" description="Helical" evidence="6">
    <location>
        <begin position="185"/>
        <end position="212"/>
    </location>
</feature>
<evidence type="ECO:0000313" key="7">
    <source>
        <dbReference type="EMBL" id="MBB4013097.1"/>
    </source>
</evidence>
<keyword evidence="7" id="KW-0762">Sugar transport</keyword>
<evidence type="ECO:0000256" key="5">
    <source>
        <dbReference type="ARBA" id="ARBA00023136"/>
    </source>
</evidence>
<comment type="subcellular location">
    <subcellularLocation>
        <location evidence="1">Cell membrane</location>
        <topology evidence="1">Multi-pass membrane protein</topology>
    </subcellularLocation>
</comment>
<proteinExistence type="predicted"/>
<evidence type="ECO:0000256" key="2">
    <source>
        <dbReference type="ARBA" id="ARBA00022475"/>
    </source>
</evidence>
<dbReference type="AlphaFoldDB" id="A0A840BRS5"/>
<dbReference type="PANTHER" id="PTHR32196:SF19">
    <property type="entry name" value="GALACTOFURANOSE TRANSPORTER PERMEASE PROTEIN YTFT"/>
    <property type="match status" value="1"/>
</dbReference>
<evidence type="ECO:0000256" key="3">
    <source>
        <dbReference type="ARBA" id="ARBA00022692"/>
    </source>
</evidence>
<dbReference type="CDD" id="cd06579">
    <property type="entry name" value="TM_PBP1_transp_AraH_like"/>
    <property type="match status" value="1"/>
</dbReference>